<feature type="domain" description="Reverse transcriptase Ty1/copia-type" evidence="1">
    <location>
        <begin position="11"/>
        <end position="78"/>
    </location>
</feature>
<evidence type="ECO:0000259" key="1">
    <source>
        <dbReference type="Pfam" id="PF07727"/>
    </source>
</evidence>
<dbReference type="PANTHER" id="PTHR11439">
    <property type="entry name" value="GAG-POL-RELATED RETROTRANSPOSON"/>
    <property type="match status" value="1"/>
</dbReference>
<dbReference type="PANTHER" id="PTHR11439:SF470">
    <property type="entry name" value="CYSTEINE-RICH RLK (RECEPTOR-LIKE PROTEIN KINASE) 8"/>
    <property type="match status" value="1"/>
</dbReference>
<dbReference type="CDD" id="cd09272">
    <property type="entry name" value="RNase_HI_RT_Ty1"/>
    <property type="match status" value="1"/>
</dbReference>
<comment type="caution">
    <text evidence="2">The sequence shown here is derived from an EMBL/GenBank/DDBJ whole genome shotgun (WGS) entry which is preliminary data.</text>
</comment>
<dbReference type="AlphaFoldDB" id="A0A6L2LUE2"/>
<gene>
    <name evidence="2" type="ORF">Tci_036737</name>
</gene>
<proteinExistence type="predicted"/>
<dbReference type="Pfam" id="PF07727">
    <property type="entry name" value="RVT_2"/>
    <property type="match status" value="1"/>
</dbReference>
<dbReference type="EMBL" id="BKCJ010005077">
    <property type="protein sequence ID" value="GEU64759.1"/>
    <property type="molecule type" value="Genomic_DNA"/>
</dbReference>
<sequence>MNNEISTLECNHTWELTTLPHYKHAIGYKWVFRIKYNANGFIDKYKARLVAKGFNQQEGIDYIETFALVAKMASARTILVYMKAPSGYKKTLPPNTVYKLKKSLFFLIHLLQIQRCLGSPHQFLHAYCDNDWVSCPSSRRSVSGFSIFLRTSLISWHSKKKPVVSRSSAEVEYIALADCSCKITCLYSLLNDLKVIVPKPVRILYDNISTIALASNLIQHARTKHIEIDCHCVRDKIKAGQIITSYIPTTAQTTDIFTKALTTYPFNQCLSKLGMCDPYTLPTCGGEGNGINTTVKAKVSSTTMVHNREGNKDADTSKAHNNVQYISSHCIKHQRYLFKCSVM</sequence>
<dbReference type="InterPro" id="IPR013103">
    <property type="entry name" value="RVT_2"/>
</dbReference>
<evidence type="ECO:0000313" key="2">
    <source>
        <dbReference type="EMBL" id="GEU64759.1"/>
    </source>
</evidence>
<accession>A0A6L2LUE2</accession>
<reference evidence="2" key="1">
    <citation type="journal article" date="2019" name="Sci. Rep.">
        <title>Draft genome of Tanacetum cinerariifolium, the natural source of mosquito coil.</title>
        <authorList>
            <person name="Yamashiro T."/>
            <person name="Shiraishi A."/>
            <person name="Satake H."/>
            <person name="Nakayama K."/>
        </authorList>
    </citation>
    <scope>NUCLEOTIDE SEQUENCE</scope>
</reference>
<name>A0A6L2LUE2_TANCI</name>
<organism evidence="2">
    <name type="scientific">Tanacetum cinerariifolium</name>
    <name type="common">Dalmatian daisy</name>
    <name type="synonym">Chrysanthemum cinerariifolium</name>
    <dbReference type="NCBI Taxonomy" id="118510"/>
    <lineage>
        <taxon>Eukaryota</taxon>
        <taxon>Viridiplantae</taxon>
        <taxon>Streptophyta</taxon>
        <taxon>Embryophyta</taxon>
        <taxon>Tracheophyta</taxon>
        <taxon>Spermatophyta</taxon>
        <taxon>Magnoliopsida</taxon>
        <taxon>eudicotyledons</taxon>
        <taxon>Gunneridae</taxon>
        <taxon>Pentapetalae</taxon>
        <taxon>asterids</taxon>
        <taxon>campanulids</taxon>
        <taxon>Asterales</taxon>
        <taxon>Asteraceae</taxon>
        <taxon>Asteroideae</taxon>
        <taxon>Anthemideae</taxon>
        <taxon>Anthemidinae</taxon>
        <taxon>Tanacetum</taxon>
    </lineage>
</organism>
<protein>
    <submittedName>
        <fullName evidence="2">Homogeneously-staining region</fullName>
    </submittedName>
</protein>